<comment type="caution">
    <text evidence="4">The sequence shown here is derived from an EMBL/GenBank/DDBJ whole genome shotgun (WGS) entry which is preliminary data.</text>
</comment>
<dbReference type="AlphaFoldDB" id="A0AAW0L2V7"/>
<sequence length="274" mass="31764">MEITSKAEVMKPALLKVSIPLAISVAGFVCARIMSRRSSTVSSPKTNVCYVFNDEDSFHSFPSTMEDEEPMVNDTSLANMKMGVKPKFEEILGFRSQIEDLERRAWELEKQFVSYCDLKEQESLLTELKNMVLLEIAHVEFLDREISSAEAENERLRNLVVQYVGVLEYIEHWKSKNGSLQRKVKRLLRRTKQQSRVKRDQNMKIEATEAEILRNCDGLETRFNVIKKLEEEVRELHKIMIEGEVIAMENYNELGNEPEQLQKDRAAEVGELIF</sequence>
<evidence type="ECO:0000256" key="1">
    <source>
        <dbReference type="ARBA" id="ARBA00023054"/>
    </source>
</evidence>
<reference evidence="4 5" key="1">
    <citation type="journal article" date="2018" name="Sci. Data">
        <title>The draft genome sequence of cork oak.</title>
        <authorList>
            <person name="Ramos A.M."/>
            <person name="Usie A."/>
            <person name="Barbosa P."/>
            <person name="Barros P.M."/>
            <person name="Capote T."/>
            <person name="Chaves I."/>
            <person name="Simoes F."/>
            <person name="Abreu I."/>
            <person name="Carrasquinho I."/>
            <person name="Faro C."/>
            <person name="Guimaraes J.B."/>
            <person name="Mendonca D."/>
            <person name="Nobrega F."/>
            <person name="Rodrigues L."/>
            <person name="Saibo N.J.M."/>
            <person name="Varela M.C."/>
            <person name="Egas C."/>
            <person name="Matos J."/>
            <person name="Miguel C.M."/>
            <person name="Oliveira M.M."/>
            <person name="Ricardo C.P."/>
            <person name="Goncalves S."/>
        </authorList>
    </citation>
    <scope>NUCLEOTIDE SEQUENCE [LARGE SCALE GENOMIC DNA]</scope>
    <source>
        <strain evidence="5">cv. HL8</strain>
    </source>
</reference>
<keyword evidence="5" id="KW-1185">Reference proteome</keyword>
<keyword evidence="3" id="KW-0472">Membrane</keyword>
<keyword evidence="3" id="KW-0812">Transmembrane</keyword>
<evidence type="ECO:0000313" key="4">
    <source>
        <dbReference type="EMBL" id="KAK7845427.1"/>
    </source>
</evidence>
<gene>
    <name evidence="4" type="ORF">CFP56_009316</name>
</gene>
<accession>A0AAW0L2V7</accession>
<keyword evidence="3" id="KW-1133">Transmembrane helix</keyword>
<dbReference type="GO" id="GO:0055028">
    <property type="term" value="C:cortical microtubule"/>
    <property type="evidence" value="ECO:0007669"/>
    <property type="project" value="TreeGrafter"/>
</dbReference>
<dbReference type="EMBL" id="PKMF04000170">
    <property type="protein sequence ID" value="KAK7845427.1"/>
    <property type="molecule type" value="Genomic_DNA"/>
</dbReference>
<keyword evidence="1 2" id="KW-0175">Coiled coil</keyword>
<evidence type="ECO:0000256" key="3">
    <source>
        <dbReference type="SAM" id="Phobius"/>
    </source>
</evidence>
<proteinExistence type="predicted"/>
<dbReference type="PANTHER" id="PTHR31342:SF10">
    <property type="entry name" value="CHUP1-LIKE PROTEIN"/>
    <property type="match status" value="1"/>
</dbReference>
<organism evidence="4 5">
    <name type="scientific">Quercus suber</name>
    <name type="common">Cork oak</name>
    <dbReference type="NCBI Taxonomy" id="58331"/>
    <lineage>
        <taxon>Eukaryota</taxon>
        <taxon>Viridiplantae</taxon>
        <taxon>Streptophyta</taxon>
        <taxon>Embryophyta</taxon>
        <taxon>Tracheophyta</taxon>
        <taxon>Spermatophyta</taxon>
        <taxon>Magnoliopsida</taxon>
        <taxon>eudicotyledons</taxon>
        <taxon>Gunneridae</taxon>
        <taxon>Pentapetalae</taxon>
        <taxon>rosids</taxon>
        <taxon>fabids</taxon>
        <taxon>Fagales</taxon>
        <taxon>Fagaceae</taxon>
        <taxon>Quercus</taxon>
    </lineage>
</organism>
<evidence type="ECO:0000313" key="5">
    <source>
        <dbReference type="Proteomes" id="UP000237347"/>
    </source>
</evidence>
<name>A0AAW0L2V7_QUESU</name>
<dbReference type="InterPro" id="IPR040265">
    <property type="entry name" value="CHUP1/IPGA1-like"/>
</dbReference>
<dbReference type="GO" id="GO:0072699">
    <property type="term" value="P:protein localization to cortical microtubule cytoskeleton"/>
    <property type="evidence" value="ECO:0007669"/>
    <property type="project" value="TreeGrafter"/>
</dbReference>
<dbReference type="Proteomes" id="UP000237347">
    <property type="component" value="Unassembled WGS sequence"/>
</dbReference>
<dbReference type="PANTHER" id="PTHR31342">
    <property type="entry name" value="PROTEIN CHUP1, CHLOROPLASTIC"/>
    <property type="match status" value="1"/>
</dbReference>
<feature type="coiled-coil region" evidence="2">
    <location>
        <begin position="139"/>
        <end position="190"/>
    </location>
</feature>
<feature type="transmembrane region" description="Helical" evidence="3">
    <location>
        <begin position="13"/>
        <end position="35"/>
    </location>
</feature>
<protein>
    <submittedName>
        <fullName evidence="4">Uncharacterized protein</fullName>
    </submittedName>
</protein>
<evidence type="ECO:0000256" key="2">
    <source>
        <dbReference type="SAM" id="Coils"/>
    </source>
</evidence>